<reference evidence="8" key="1">
    <citation type="journal article" date="2019" name="Int. J. Syst. Evol. Microbiol.">
        <title>The Global Catalogue of Microorganisms (GCM) 10K type strain sequencing project: providing services to taxonomists for standard genome sequencing and annotation.</title>
        <authorList>
            <consortium name="The Broad Institute Genomics Platform"/>
            <consortium name="The Broad Institute Genome Sequencing Center for Infectious Disease"/>
            <person name="Wu L."/>
            <person name="Ma J."/>
        </authorList>
    </citation>
    <scope>NUCLEOTIDE SEQUENCE [LARGE SCALE GENOMIC DNA]</scope>
    <source>
        <strain evidence="8">NBRC 105857</strain>
    </source>
</reference>
<keyword evidence="8" id="KW-1185">Reference proteome</keyword>
<sequence length="264" mass="29451">MPQSLQRMGNCLSVELLDRQQPTQQTSEVQRLAFRIEDTGICMAPETLDRVFQPFRQADPSITRRFGGTGLGLSIVKRLCEFMGGLVYVTSKAQVGSCFTIELPFKIASETELQSTPQDHNHPEIGSSKRLLNEIRVLLVDDCPTNLRVAGRVLANQGAIVSSCKRGSEALKWLQETTHQIDVVLMDIQMPEMDGYTAVREIRSIDALKRLPVIALSAGALASEKDKALQSGMDDYLTKPLNVDQMVMTIRKFTERSIDQREVP</sequence>
<dbReference type="Gene3D" id="3.40.50.2300">
    <property type="match status" value="1"/>
</dbReference>
<evidence type="ECO:0000256" key="4">
    <source>
        <dbReference type="PROSITE-ProRule" id="PRU00169"/>
    </source>
</evidence>
<dbReference type="InterPro" id="IPR036890">
    <property type="entry name" value="HATPase_C_sf"/>
</dbReference>
<dbReference type="Pfam" id="PF02518">
    <property type="entry name" value="HATPase_c"/>
    <property type="match status" value="1"/>
</dbReference>
<dbReference type="SUPFAM" id="SSF55874">
    <property type="entry name" value="ATPase domain of HSP90 chaperone/DNA topoisomerase II/histidine kinase"/>
    <property type="match status" value="1"/>
</dbReference>
<dbReference type="InterPro" id="IPR004358">
    <property type="entry name" value="Sig_transdc_His_kin-like_C"/>
</dbReference>
<dbReference type="Gene3D" id="3.30.565.10">
    <property type="entry name" value="Histidine kinase-like ATPase, C-terminal domain"/>
    <property type="match status" value="1"/>
</dbReference>
<dbReference type="PANTHER" id="PTHR45339">
    <property type="entry name" value="HYBRID SIGNAL TRANSDUCTION HISTIDINE KINASE J"/>
    <property type="match status" value="1"/>
</dbReference>
<feature type="domain" description="Histidine kinase" evidence="5">
    <location>
        <begin position="31"/>
        <end position="107"/>
    </location>
</feature>
<evidence type="ECO:0000256" key="2">
    <source>
        <dbReference type="ARBA" id="ARBA00012438"/>
    </source>
</evidence>
<dbReference type="PRINTS" id="PR00344">
    <property type="entry name" value="BCTRLSENSOR"/>
</dbReference>
<proteinExistence type="predicted"/>
<name>A0ABQ5YUC1_9BURK</name>
<dbReference type="InterPro" id="IPR005467">
    <property type="entry name" value="His_kinase_dom"/>
</dbReference>
<dbReference type="InterPro" id="IPR003594">
    <property type="entry name" value="HATPase_dom"/>
</dbReference>
<gene>
    <name evidence="7" type="ORF">GCM10007875_21060</name>
</gene>
<feature type="domain" description="Response regulatory" evidence="6">
    <location>
        <begin position="136"/>
        <end position="254"/>
    </location>
</feature>
<feature type="modified residue" description="4-aspartylphosphate" evidence="4">
    <location>
        <position position="187"/>
    </location>
</feature>
<dbReference type="CDD" id="cd17546">
    <property type="entry name" value="REC_hyHK_CKI1_RcsC-like"/>
    <property type="match status" value="1"/>
</dbReference>
<dbReference type="InterPro" id="IPR001789">
    <property type="entry name" value="Sig_transdc_resp-reg_receiver"/>
</dbReference>
<accession>A0ABQ5YUC1</accession>
<dbReference type="PROSITE" id="PS50109">
    <property type="entry name" value="HIS_KIN"/>
    <property type="match status" value="1"/>
</dbReference>
<dbReference type="EMBL" id="BSOJ01000023">
    <property type="protein sequence ID" value="GLR27015.1"/>
    <property type="molecule type" value="Genomic_DNA"/>
</dbReference>
<organism evidence="7 8">
    <name type="scientific">Limnobacter litoralis</name>
    <dbReference type="NCBI Taxonomy" id="481366"/>
    <lineage>
        <taxon>Bacteria</taxon>
        <taxon>Pseudomonadati</taxon>
        <taxon>Pseudomonadota</taxon>
        <taxon>Betaproteobacteria</taxon>
        <taxon>Burkholderiales</taxon>
        <taxon>Burkholderiaceae</taxon>
        <taxon>Limnobacter</taxon>
    </lineage>
</organism>
<evidence type="ECO:0000313" key="8">
    <source>
        <dbReference type="Proteomes" id="UP001156664"/>
    </source>
</evidence>
<evidence type="ECO:0000313" key="7">
    <source>
        <dbReference type="EMBL" id="GLR27015.1"/>
    </source>
</evidence>
<dbReference type="Pfam" id="PF00072">
    <property type="entry name" value="Response_reg"/>
    <property type="match status" value="1"/>
</dbReference>
<dbReference type="PANTHER" id="PTHR45339:SF3">
    <property type="entry name" value="HISTIDINE KINASE"/>
    <property type="match status" value="1"/>
</dbReference>
<evidence type="ECO:0000256" key="1">
    <source>
        <dbReference type="ARBA" id="ARBA00000085"/>
    </source>
</evidence>
<protein>
    <recommendedName>
        <fullName evidence="2">histidine kinase</fullName>
        <ecNumber evidence="2">2.7.13.3</ecNumber>
    </recommendedName>
</protein>
<dbReference type="Proteomes" id="UP001156664">
    <property type="component" value="Unassembled WGS sequence"/>
</dbReference>
<evidence type="ECO:0000259" key="5">
    <source>
        <dbReference type="PROSITE" id="PS50109"/>
    </source>
</evidence>
<dbReference type="SMART" id="SM00387">
    <property type="entry name" value="HATPase_c"/>
    <property type="match status" value="1"/>
</dbReference>
<dbReference type="PROSITE" id="PS50110">
    <property type="entry name" value="RESPONSE_REGULATORY"/>
    <property type="match status" value="1"/>
</dbReference>
<dbReference type="InterPro" id="IPR011006">
    <property type="entry name" value="CheY-like_superfamily"/>
</dbReference>
<comment type="catalytic activity">
    <reaction evidence="1">
        <text>ATP + protein L-histidine = ADP + protein N-phospho-L-histidine.</text>
        <dbReference type="EC" id="2.7.13.3"/>
    </reaction>
</comment>
<dbReference type="SMART" id="SM00448">
    <property type="entry name" value="REC"/>
    <property type="match status" value="1"/>
</dbReference>
<keyword evidence="3 4" id="KW-0597">Phosphoprotein</keyword>
<evidence type="ECO:0000259" key="6">
    <source>
        <dbReference type="PROSITE" id="PS50110"/>
    </source>
</evidence>
<comment type="caution">
    <text evidence="7">The sequence shown here is derived from an EMBL/GenBank/DDBJ whole genome shotgun (WGS) entry which is preliminary data.</text>
</comment>
<dbReference type="EC" id="2.7.13.3" evidence="2"/>
<evidence type="ECO:0000256" key="3">
    <source>
        <dbReference type="ARBA" id="ARBA00022553"/>
    </source>
</evidence>
<dbReference type="SUPFAM" id="SSF52172">
    <property type="entry name" value="CheY-like"/>
    <property type="match status" value="1"/>
</dbReference>